<keyword evidence="2" id="KW-1185">Reference proteome</keyword>
<organism evidence="1 2">
    <name type="scientific">Nocardia abscessus</name>
    <dbReference type="NCBI Taxonomy" id="120957"/>
    <lineage>
        <taxon>Bacteria</taxon>
        <taxon>Bacillati</taxon>
        <taxon>Actinomycetota</taxon>
        <taxon>Actinomycetes</taxon>
        <taxon>Mycobacteriales</taxon>
        <taxon>Nocardiaceae</taxon>
        <taxon>Nocardia</taxon>
    </lineage>
</organism>
<dbReference type="RefSeq" id="WP_195035689.1">
    <property type="nucleotide sequence ID" value="NZ_JADLRE010000026.1"/>
</dbReference>
<name>A0ABS0CEQ4_9NOCA</name>
<accession>A0ABS0CEQ4</accession>
<evidence type="ECO:0008006" key="3">
    <source>
        <dbReference type="Google" id="ProtNLM"/>
    </source>
</evidence>
<comment type="caution">
    <text evidence="1">The sequence shown here is derived from an EMBL/GenBank/DDBJ whole genome shotgun (WGS) entry which is preliminary data.</text>
</comment>
<evidence type="ECO:0000313" key="1">
    <source>
        <dbReference type="EMBL" id="MBF6228804.1"/>
    </source>
</evidence>
<dbReference type="EMBL" id="JADLRE010000026">
    <property type="protein sequence ID" value="MBF6228804.1"/>
    <property type="molecule type" value="Genomic_DNA"/>
</dbReference>
<evidence type="ECO:0000313" key="2">
    <source>
        <dbReference type="Proteomes" id="UP000807309"/>
    </source>
</evidence>
<sequence>MLYHGLDASRFPATIAVADCLPAQTLEDELRFSLGLVVAGLVPLRDAATD</sequence>
<dbReference type="Proteomes" id="UP000807309">
    <property type="component" value="Unassembled WGS sequence"/>
</dbReference>
<proteinExistence type="predicted"/>
<reference evidence="1 2" key="1">
    <citation type="submission" date="2020-10" db="EMBL/GenBank/DDBJ databases">
        <title>Identification of Nocardia species via Next-generation sequencing and recognition of intraspecies genetic diversity.</title>
        <authorList>
            <person name="Li P."/>
            <person name="Li P."/>
            <person name="Lu B."/>
        </authorList>
    </citation>
    <scope>NUCLEOTIDE SEQUENCE [LARGE SCALE GENOMIC DNA]</scope>
    <source>
        <strain evidence="1 2">N-11</strain>
    </source>
</reference>
<gene>
    <name evidence="1" type="ORF">IU470_27345</name>
</gene>
<protein>
    <recommendedName>
        <fullName evidence="3">TetR family transcriptional regulator</fullName>
    </recommendedName>
</protein>